<keyword evidence="2" id="KW-0863">Zinc-finger</keyword>
<sequence length="74" mass="8761">MKNKKIRNKDNVRPLHPDPRHWTRKQHSNSWKAKVAYESEEAAAEFLQQNPKLKAEKPVVYKCPVCNKFHVSIH</sequence>
<protein>
    <submittedName>
        <fullName evidence="2">C2H2 type zinc-finger protein</fullName>
    </submittedName>
</protein>
<name>A0A8S5MQM6_9CAUD</name>
<organism evidence="2">
    <name type="scientific">Siphoviridae sp. ctA4S13</name>
    <dbReference type="NCBI Taxonomy" id="2826179"/>
    <lineage>
        <taxon>Viruses</taxon>
        <taxon>Duplodnaviria</taxon>
        <taxon>Heunggongvirae</taxon>
        <taxon>Uroviricota</taxon>
        <taxon>Caudoviricetes</taxon>
    </lineage>
</organism>
<accession>A0A8S5MQM6</accession>
<evidence type="ECO:0000256" key="1">
    <source>
        <dbReference type="SAM" id="MobiDB-lite"/>
    </source>
</evidence>
<dbReference type="GO" id="GO:0008270">
    <property type="term" value="F:zinc ion binding"/>
    <property type="evidence" value="ECO:0007669"/>
    <property type="project" value="UniProtKB-KW"/>
</dbReference>
<feature type="compositionally biased region" description="Basic and acidic residues" evidence="1">
    <location>
        <begin position="8"/>
        <end position="21"/>
    </location>
</feature>
<keyword evidence="2" id="KW-0479">Metal-binding</keyword>
<proteinExistence type="predicted"/>
<dbReference type="EMBL" id="BK014961">
    <property type="protein sequence ID" value="DAD84524.1"/>
    <property type="molecule type" value="Genomic_DNA"/>
</dbReference>
<keyword evidence="2" id="KW-0862">Zinc</keyword>
<feature type="region of interest" description="Disordered" evidence="1">
    <location>
        <begin position="1"/>
        <end position="30"/>
    </location>
</feature>
<reference evidence="2" key="1">
    <citation type="journal article" date="2021" name="Proc. Natl. Acad. Sci. U.S.A.">
        <title>A Catalog of Tens of Thousands of Viruses from Human Metagenomes Reveals Hidden Associations with Chronic Diseases.</title>
        <authorList>
            <person name="Tisza M.J."/>
            <person name="Buck C.B."/>
        </authorList>
    </citation>
    <scope>NUCLEOTIDE SEQUENCE</scope>
    <source>
        <strain evidence="2">CtA4S13</strain>
    </source>
</reference>
<evidence type="ECO:0000313" key="2">
    <source>
        <dbReference type="EMBL" id="DAD84524.1"/>
    </source>
</evidence>